<organism evidence="1 2">
    <name type="scientific">Deinococcus navajonensis</name>
    <dbReference type="NCBI Taxonomy" id="309884"/>
    <lineage>
        <taxon>Bacteria</taxon>
        <taxon>Thermotogati</taxon>
        <taxon>Deinococcota</taxon>
        <taxon>Deinococci</taxon>
        <taxon>Deinococcales</taxon>
        <taxon>Deinococcaceae</taxon>
        <taxon>Deinococcus</taxon>
    </lineage>
</organism>
<protein>
    <submittedName>
        <fullName evidence="1">DUF3293 domain-containing protein</fullName>
    </submittedName>
</protein>
<sequence length="143" mass="15805">MSLRCAFLDTTYGTGHERFRLSPTPPGAHQRLSWMTPGQRWALITAWNPAGERQRGPWNHVAQARLQTAAGAWPQRPALNGSGKWAEPALLLLGLPATEALRLGREFRQAAVVWGTGRRGALVWIRPEGAHAERFWAVPVAPT</sequence>
<dbReference type="Proteomes" id="UP001595998">
    <property type="component" value="Unassembled WGS sequence"/>
</dbReference>
<accession>A0ABV8XK29</accession>
<evidence type="ECO:0000313" key="1">
    <source>
        <dbReference type="EMBL" id="MFC4425800.1"/>
    </source>
</evidence>
<dbReference type="EMBL" id="JBHSEH010000005">
    <property type="protein sequence ID" value="MFC4425800.1"/>
    <property type="molecule type" value="Genomic_DNA"/>
</dbReference>
<comment type="caution">
    <text evidence="1">The sequence shown here is derived from an EMBL/GenBank/DDBJ whole genome shotgun (WGS) entry which is preliminary data.</text>
</comment>
<gene>
    <name evidence="1" type="ORF">ACFOZ9_06210</name>
</gene>
<name>A0ABV8XK29_9DEIO</name>
<proteinExistence type="predicted"/>
<keyword evidence="2" id="KW-1185">Reference proteome</keyword>
<dbReference type="InterPro" id="IPR021710">
    <property type="entry name" value="DUF3293"/>
</dbReference>
<evidence type="ECO:0000313" key="2">
    <source>
        <dbReference type="Proteomes" id="UP001595998"/>
    </source>
</evidence>
<dbReference type="RefSeq" id="WP_380037553.1">
    <property type="nucleotide sequence ID" value="NZ_JBHSEH010000005.1"/>
</dbReference>
<dbReference type="Pfam" id="PF11697">
    <property type="entry name" value="DUF3293"/>
    <property type="match status" value="1"/>
</dbReference>
<reference evidence="2" key="1">
    <citation type="journal article" date="2019" name="Int. J. Syst. Evol. Microbiol.">
        <title>The Global Catalogue of Microorganisms (GCM) 10K type strain sequencing project: providing services to taxonomists for standard genome sequencing and annotation.</title>
        <authorList>
            <consortium name="The Broad Institute Genomics Platform"/>
            <consortium name="The Broad Institute Genome Sequencing Center for Infectious Disease"/>
            <person name="Wu L."/>
            <person name="Ma J."/>
        </authorList>
    </citation>
    <scope>NUCLEOTIDE SEQUENCE [LARGE SCALE GENOMIC DNA]</scope>
    <source>
        <strain evidence="2">CCUG 56029</strain>
    </source>
</reference>